<dbReference type="EMBL" id="QEKW01000002">
    <property type="protein sequence ID" value="PVZ13247.1"/>
    <property type="molecule type" value="Genomic_DNA"/>
</dbReference>
<evidence type="ECO:0000313" key="2">
    <source>
        <dbReference type="Proteomes" id="UP000245639"/>
    </source>
</evidence>
<organism evidence="1 2">
    <name type="scientific">Actinomycetospora cinnamomea</name>
    <dbReference type="NCBI Taxonomy" id="663609"/>
    <lineage>
        <taxon>Bacteria</taxon>
        <taxon>Bacillati</taxon>
        <taxon>Actinomycetota</taxon>
        <taxon>Actinomycetes</taxon>
        <taxon>Pseudonocardiales</taxon>
        <taxon>Pseudonocardiaceae</taxon>
        <taxon>Actinomycetospora</taxon>
    </lineage>
</organism>
<protein>
    <submittedName>
        <fullName evidence="1">Uncharacterized protein</fullName>
    </submittedName>
</protein>
<reference evidence="1 2" key="1">
    <citation type="submission" date="2018-04" db="EMBL/GenBank/DDBJ databases">
        <title>Genomic Encyclopedia of Type Strains, Phase IV (KMG-IV): sequencing the most valuable type-strain genomes for metagenomic binning, comparative biology and taxonomic classification.</title>
        <authorList>
            <person name="Goeker M."/>
        </authorList>
    </citation>
    <scope>NUCLEOTIDE SEQUENCE [LARGE SCALE GENOMIC DNA]</scope>
    <source>
        <strain evidence="1 2">DSM 45771</strain>
    </source>
</reference>
<proteinExistence type="predicted"/>
<dbReference type="AlphaFoldDB" id="A0A2U1FM54"/>
<keyword evidence="2" id="KW-1185">Reference proteome</keyword>
<accession>A0A2U1FM54</accession>
<comment type="caution">
    <text evidence="1">The sequence shown here is derived from an EMBL/GenBank/DDBJ whole genome shotgun (WGS) entry which is preliminary data.</text>
</comment>
<name>A0A2U1FM54_9PSEU</name>
<dbReference type="Proteomes" id="UP000245639">
    <property type="component" value="Unassembled WGS sequence"/>
</dbReference>
<evidence type="ECO:0000313" key="1">
    <source>
        <dbReference type="EMBL" id="PVZ13247.1"/>
    </source>
</evidence>
<gene>
    <name evidence="1" type="ORF">C8D89_102397</name>
</gene>
<sequence>MARAAGDGATRADARHARRGATRGFAAALPFLEARVAGREVVSTCG</sequence>